<name>A0A4S8K7W8_MUSBA</name>
<evidence type="ECO:0000313" key="1">
    <source>
        <dbReference type="EMBL" id="THU71029.1"/>
    </source>
</evidence>
<dbReference type="EMBL" id="PYDT01000002">
    <property type="protein sequence ID" value="THU71029.1"/>
    <property type="molecule type" value="Genomic_DNA"/>
</dbReference>
<dbReference type="AlphaFoldDB" id="A0A4S8K7W8"/>
<gene>
    <name evidence="1" type="ORF">C4D60_Mb08t31220</name>
</gene>
<proteinExistence type="predicted"/>
<sequence>MDETNAASLNYRTLILPPEPYSLRFQILKFNAYFSKYLQKNHQQILMAVCTTSPGIWHYLSIRAAHKSLERSFSLAVLLIFLPSGGFGSSTSIPIFRAWQNPQIQSPSGIFLSGGSKHTRWNPPKQSSHSIITLLPVRKQIRHSSTSGSSSADSGASFLFTYTSSPTSNSPPSYTTFL</sequence>
<comment type="caution">
    <text evidence="1">The sequence shown here is derived from an EMBL/GenBank/DDBJ whole genome shotgun (WGS) entry which is preliminary data.</text>
</comment>
<evidence type="ECO:0000313" key="2">
    <source>
        <dbReference type="Proteomes" id="UP000317650"/>
    </source>
</evidence>
<reference evidence="1 2" key="1">
    <citation type="journal article" date="2019" name="Nat. Plants">
        <title>Genome sequencing of Musa balbisiana reveals subgenome evolution and function divergence in polyploid bananas.</title>
        <authorList>
            <person name="Yao X."/>
        </authorList>
    </citation>
    <scope>NUCLEOTIDE SEQUENCE [LARGE SCALE GENOMIC DNA]</scope>
    <source>
        <strain evidence="2">cv. DH-PKW</strain>
        <tissue evidence="1">Leaves</tissue>
    </source>
</reference>
<organism evidence="1 2">
    <name type="scientific">Musa balbisiana</name>
    <name type="common">Banana</name>
    <dbReference type="NCBI Taxonomy" id="52838"/>
    <lineage>
        <taxon>Eukaryota</taxon>
        <taxon>Viridiplantae</taxon>
        <taxon>Streptophyta</taxon>
        <taxon>Embryophyta</taxon>
        <taxon>Tracheophyta</taxon>
        <taxon>Spermatophyta</taxon>
        <taxon>Magnoliopsida</taxon>
        <taxon>Liliopsida</taxon>
        <taxon>Zingiberales</taxon>
        <taxon>Musaceae</taxon>
        <taxon>Musa</taxon>
    </lineage>
</organism>
<dbReference type="Proteomes" id="UP000317650">
    <property type="component" value="Chromosome 8"/>
</dbReference>
<accession>A0A4S8K7W8</accession>
<protein>
    <submittedName>
        <fullName evidence="1">Uncharacterized protein</fullName>
    </submittedName>
</protein>
<keyword evidence="2" id="KW-1185">Reference proteome</keyword>